<accession>A0ABQ4GBV8</accession>
<evidence type="ECO:0000256" key="1">
    <source>
        <dbReference type="SAM" id="Phobius"/>
    </source>
</evidence>
<sequence length="206" mass="21198">MSRMTRLAAVLFALGFATLQPYFGQQAGTVPAGTGYDTAKRCYAVVLGVLVWLCVLLRRHVSGAAATLSVGAAATATAGVALEFWIGPLQDRPLSADAQRAGLPNSAIWWGSNAGFWAFAAAAIVLAVTTIVWGAQAGRRGTLPRSVALALGLTGPLVVVNFGLTNFGPVVAGAGGVLLAGSWLFAALRVGERRGAAQDEQLTPHL</sequence>
<keyword evidence="3" id="KW-1185">Reference proteome</keyword>
<comment type="caution">
    <text evidence="2">The sequence shown here is derived from an EMBL/GenBank/DDBJ whole genome shotgun (WGS) entry which is preliminary data.</text>
</comment>
<keyword evidence="1" id="KW-0472">Membrane</keyword>
<feature type="transmembrane region" description="Helical" evidence="1">
    <location>
        <begin position="114"/>
        <end position="135"/>
    </location>
</feature>
<evidence type="ECO:0000313" key="3">
    <source>
        <dbReference type="Proteomes" id="UP000603904"/>
    </source>
</evidence>
<feature type="transmembrane region" description="Helical" evidence="1">
    <location>
        <begin position="65"/>
        <end position="86"/>
    </location>
</feature>
<gene>
    <name evidence="2" type="ORF">Mco01_75450</name>
</gene>
<dbReference type="Proteomes" id="UP000603904">
    <property type="component" value="Unassembled WGS sequence"/>
</dbReference>
<organism evidence="2 3">
    <name type="scientific">Microbispora corallina</name>
    <dbReference type="NCBI Taxonomy" id="83302"/>
    <lineage>
        <taxon>Bacteria</taxon>
        <taxon>Bacillati</taxon>
        <taxon>Actinomycetota</taxon>
        <taxon>Actinomycetes</taxon>
        <taxon>Streptosporangiales</taxon>
        <taxon>Streptosporangiaceae</taxon>
        <taxon>Microbispora</taxon>
    </lineage>
</organism>
<proteinExistence type="predicted"/>
<reference evidence="2 3" key="1">
    <citation type="submission" date="2021-01" db="EMBL/GenBank/DDBJ databases">
        <title>Whole genome shotgun sequence of Microbispora corallina NBRC 16416.</title>
        <authorList>
            <person name="Komaki H."/>
            <person name="Tamura T."/>
        </authorList>
    </citation>
    <scope>NUCLEOTIDE SEQUENCE [LARGE SCALE GENOMIC DNA]</scope>
    <source>
        <strain evidence="2 3">NBRC 16416</strain>
    </source>
</reference>
<dbReference type="EMBL" id="BOOC01000062">
    <property type="protein sequence ID" value="GIH44545.1"/>
    <property type="molecule type" value="Genomic_DNA"/>
</dbReference>
<feature type="transmembrane region" description="Helical" evidence="1">
    <location>
        <begin position="42"/>
        <end position="58"/>
    </location>
</feature>
<feature type="transmembrane region" description="Helical" evidence="1">
    <location>
        <begin position="170"/>
        <end position="188"/>
    </location>
</feature>
<feature type="transmembrane region" description="Helical" evidence="1">
    <location>
        <begin position="147"/>
        <end position="164"/>
    </location>
</feature>
<keyword evidence="1" id="KW-1133">Transmembrane helix</keyword>
<protein>
    <submittedName>
        <fullName evidence="2">Uncharacterized protein</fullName>
    </submittedName>
</protein>
<name>A0ABQ4GBV8_9ACTN</name>
<evidence type="ECO:0000313" key="2">
    <source>
        <dbReference type="EMBL" id="GIH44545.1"/>
    </source>
</evidence>
<keyword evidence="1" id="KW-0812">Transmembrane</keyword>